<evidence type="ECO:0000313" key="1">
    <source>
        <dbReference type="EMBL" id="PWW83061.1"/>
    </source>
</evidence>
<name>A0A317TBB2_9CHLB</name>
<dbReference type="AlphaFoldDB" id="A0A317TBB2"/>
<keyword evidence="2" id="KW-1185">Reference proteome</keyword>
<dbReference type="RefSeq" id="WP_110021945.1">
    <property type="nucleotide sequence ID" value="NZ_PDNZ01000001.1"/>
</dbReference>
<organism evidence="1 2">
    <name type="scientific">Prosthecochloris marina</name>
    <dbReference type="NCBI Taxonomy" id="2017681"/>
    <lineage>
        <taxon>Bacteria</taxon>
        <taxon>Pseudomonadati</taxon>
        <taxon>Chlorobiota</taxon>
        <taxon>Chlorobiia</taxon>
        <taxon>Chlorobiales</taxon>
        <taxon>Chlorobiaceae</taxon>
        <taxon>Prosthecochloris</taxon>
    </lineage>
</organism>
<protein>
    <submittedName>
        <fullName evidence="1">Uncharacterized protein</fullName>
    </submittedName>
</protein>
<dbReference type="EMBL" id="PDNZ01000001">
    <property type="protein sequence ID" value="PWW83061.1"/>
    <property type="molecule type" value="Genomic_DNA"/>
</dbReference>
<proteinExistence type="predicted"/>
<comment type="caution">
    <text evidence="1">The sequence shown here is derived from an EMBL/GenBank/DDBJ whole genome shotgun (WGS) entry which is preliminary data.</text>
</comment>
<reference evidence="2" key="1">
    <citation type="submission" date="2017-10" db="EMBL/GenBank/DDBJ databases">
        <authorList>
            <person name="Gaisin V.A."/>
            <person name="Rysina M.S."/>
            <person name="Grouzdev D.S."/>
        </authorList>
    </citation>
    <scope>NUCLEOTIDE SEQUENCE [LARGE SCALE GENOMIC DNA]</scope>
    <source>
        <strain evidence="2">V1</strain>
    </source>
</reference>
<gene>
    <name evidence="1" type="ORF">CR164_00415</name>
</gene>
<dbReference type="Proteomes" id="UP000246278">
    <property type="component" value="Unassembled WGS sequence"/>
</dbReference>
<evidence type="ECO:0000313" key="2">
    <source>
        <dbReference type="Proteomes" id="UP000246278"/>
    </source>
</evidence>
<sequence>MAEVFKELSIAYKGEKHNIKLKFETINKIEMPVVAGGLGISLPGLITRANHGDVPITEIARILAYLLQTKDVVVSGEEMYVELFTSEDASIREYVNAIAAASFPLSKNEVTEESDKKK</sequence>
<accession>A0A317TBB2</accession>